<comment type="caution">
    <text evidence="8">The sequence shown here is derived from an EMBL/GenBank/DDBJ whole genome shotgun (WGS) entry which is preliminary data.</text>
</comment>
<proteinExistence type="inferred from homology"/>
<feature type="transmembrane region" description="Helical" evidence="7">
    <location>
        <begin position="66"/>
        <end position="91"/>
    </location>
</feature>
<dbReference type="EMBL" id="VSIJ01000002">
    <property type="protein sequence ID" value="TXX67504.1"/>
    <property type="molecule type" value="Genomic_DNA"/>
</dbReference>
<dbReference type="InterPro" id="IPR003688">
    <property type="entry name" value="TraG/VirD4"/>
</dbReference>
<evidence type="ECO:0000256" key="3">
    <source>
        <dbReference type="ARBA" id="ARBA00022475"/>
    </source>
</evidence>
<dbReference type="RefSeq" id="WP_148521250.1">
    <property type="nucleotide sequence ID" value="NZ_JACYSN010000019.1"/>
</dbReference>
<accession>A0ABD7SU33</accession>
<evidence type="ECO:0000256" key="7">
    <source>
        <dbReference type="SAM" id="Phobius"/>
    </source>
</evidence>
<dbReference type="PANTHER" id="PTHR37937">
    <property type="entry name" value="CONJUGATIVE TRANSFER: DNA TRANSPORT"/>
    <property type="match status" value="1"/>
</dbReference>
<protein>
    <submittedName>
        <fullName evidence="8">Type IV secretory system conjugative DNA transfer family protein</fullName>
    </submittedName>
</protein>
<keyword evidence="6 7" id="KW-0472">Membrane</keyword>
<evidence type="ECO:0000256" key="5">
    <source>
        <dbReference type="ARBA" id="ARBA00022989"/>
    </source>
</evidence>
<dbReference type="SUPFAM" id="SSF52540">
    <property type="entry name" value="P-loop containing nucleoside triphosphate hydrolases"/>
    <property type="match status" value="1"/>
</dbReference>
<keyword evidence="3" id="KW-1003">Cell membrane</keyword>
<evidence type="ECO:0000313" key="8">
    <source>
        <dbReference type="EMBL" id="TXX67504.1"/>
    </source>
</evidence>
<evidence type="ECO:0000256" key="1">
    <source>
        <dbReference type="ARBA" id="ARBA00004651"/>
    </source>
</evidence>
<dbReference type="InterPro" id="IPR051539">
    <property type="entry name" value="T4SS-coupling_protein"/>
</dbReference>
<evidence type="ECO:0000313" key="9">
    <source>
        <dbReference type="Proteomes" id="UP000323819"/>
    </source>
</evidence>
<sequence>MALSKKKKANIALVFFVFVIICFIGGQLAGGALFFDLTSIPLSYLRLDSLYQNFQAYHADKALKPYLFLSVGLALIISIIPFIMAVALIAAMQKKEEIHGSARFATDSELAKSGFFPKKGQERKPTIILGKMKSGRFKGKFIELAGQLFAYVSAPTRSGKGVGIVIPNLLTWWHSVVVVDIKYENFIKSAGYRKKFGQEVYLFSPDGFFEKESDREFEKIRTHRWNCYDYVRRSEAFRAGDVLMIARSLYPNGDKSKSEIWNNLAAKLFVGLSLWMMDSERITGIKPSLPYLYRLINVEGGLIKWMKQEIQQEYTSYEVKAEFNSCIAMATETFSSVLSNLAAPLDILSDKVVAAALAESDFDFRELRKKKISLYIGCAPNRLPVFEKLFNLFFEQLISENTQTLPEHDESLKYQCLLLLDEFTSLGRIRQIEKAISYAAGYGLRFLLIFQDHDQMDEVYGDKNGKNIRKNHAVNVLYPPKEVDQYVKNISDTLGTKTVRKKKISRTVSAGKPSRTTNIEELKRPLLMPSEIVALGHEKHPKADKLGINTLMIAENQQAFIAEKAFYFDDPELLERAKYSESNVPTIPLLEMN</sequence>
<dbReference type="Pfam" id="PF02534">
    <property type="entry name" value="T4SS-DNA_transf"/>
    <property type="match status" value="1"/>
</dbReference>
<evidence type="ECO:0000256" key="2">
    <source>
        <dbReference type="ARBA" id="ARBA00008806"/>
    </source>
</evidence>
<gene>
    <name evidence="8" type="ORF">FXF03_00605</name>
</gene>
<dbReference type="CDD" id="cd01127">
    <property type="entry name" value="TrwB_TraG_TraD_VirD4"/>
    <property type="match status" value="1"/>
</dbReference>
<evidence type="ECO:0000256" key="4">
    <source>
        <dbReference type="ARBA" id="ARBA00022692"/>
    </source>
</evidence>
<comment type="similarity">
    <text evidence="2">Belongs to the VirD4/TraG family.</text>
</comment>
<dbReference type="InterPro" id="IPR027417">
    <property type="entry name" value="P-loop_NTPase"/>
</dbReference>
<reference evidence="8 9" key="1">
    <citation type="submission" date="2019-06" db="EMBL/GenBank/DDBJ databases">
        <title>Vibrio cholerae phylogeny based on whole-genome sequencing reveals genetic diversity and population strucutre.</title>
        <authorList>
            <person name="Zhiqiu Y."/>
            <person name="Bin L."/>
            <person name="Lingyan J."/>
        </authorList>
    </citation>
    <scope>NUCLEOTIDE SEQUENCE [LARGE SCALE GENOMIC DNA]</scope>
    <source>
        <strain evidence="8 9">N2814</strain>
    </source>
</reference>
<organism evidence="8 9">
    <name type="scientific">Vibrio cholerae</name>
    <dbReference type="NCBI Taxonomy" id="666"/>
    <lineage>
        <taxon>Bacteria</taxon>
        <taxon>Pseudomonadati</taxon>
        <taxon>Pseudomonadota</taxon>
        <taxon>Gammaproteobacteria</taxon>
        <taxon>Vibrionales</taxon>
        <taxon>Vibrionaceae</taxon>
        <taxon>Vibrio</taxon>
    </lineage>
</organism>
<dbReference type="PANTHER" id="PTHR37937:SF1">
    <property type="entry name" value="CONJUGATIVE TRANSFER: DNA TRANSPORT"/>
    <property type="match status" value="1"/>
</dbReference>
<dbReference type="Proteomes" id="UP000323819">
    <property type="component" value="Unassembled WGS sequence"/>
</dbReference>
<keyword evidence="5 7" id="KW-1133">Transmembrane helix</keyword>
<dbReference type="Gene3D" id="3.40.50.300">
    <property type="entry name" value="P-loop containing nucleotide triphosphate hydrolases"/>
    <property type="match status" value="1"/>
</dbReference>
<evidence type="ECO:0000256" key="6">
    <source>
        <dbReference type="ARBA" id="ARBA00023136"/>
    </source>
</evidence>
<dbReference type="GO" id="GO:0005886">
    <property type="term" value="C:plasma membrane"/>
    <property type="evidence" value="ECO:0007669"/>
    <property type="project" value="UniProtKB-SubCell"/>
</dbReference>
<name>A0ABD7SU33_VIBCL</name>
<keyword evidence="4 7" id="KW-0812">Transmembrane</keyword>
<feature type="transmembrane region" description="Helical" evidence="7">
    <location>
        <begin position="12"/>
        <end position="35"/>
    </location>
</feature>
<dbReference type="AlphaFoldDB" id="A0ABD7SU33"/>
<comment type="subcellular location">
    <subcellularLocation>
        <location evidence="1">Cell membrane</location>
        <topology evidence="1">Multi-pass membrane protein</topology>
    </subcellularLocation>
</comment>